<dbReference type="CDD" id="cd00093">
    <property type="entry name" value="HTH_XRE"/>
    <property type="match status" value="1"/>
</dbReference>
<dbReference type="SUPFAM" id="SSF47413">
    <property type="entry name" value="lambda repressor-like DNA-binding domains"/>
    <property type="match status" value="1"/>
</dbReference>
<evidence type="ECO:0000313" key="3">
    <source>
        <dbReference type="Proteomes" id="UP001219605"/>
    </source>
</evidence>
<proteinExistence type="predicted"/>
<name>A0ABY7ZUG0_9ACTN</name>
<protein>
    <submittedName>
        <fullName evidence="2">Helix-turn-helix domain-containing protein</fullName>
    </submittedName>
</protein>
<keyword evidence="3" id="KW-1185">Reference proteome</keyword>
<evidence type="ECO:0000259" key="1">
    <source>
        <dbReference type="PROSITE" id="PS50943"/>
    </source>
</evidence>
<dbReference type="SMART" id="SM00530">
    <property type="entry name" value="HTH_XRE"/>
    <property type="match status" value="1"/>
</dbReference>
<dbReference type="EMBL" id="CP118615">
    <property type="protein sequence ID" value="WDZ85782.1"/>
    <property type="molecule type" value="Genomic_DNA"/>
</dbReference>
<sequence length="404" mass="42863">MVTVAELPIGRRVAHWRARRRMTQQMLADRLGKSKSWVDKVERGVRALDRLSVVREVAEALRVDPTVLLGRSLPPAAEGDTTADSRQVDAVRAALARYDFTPPGRTPHQPTVPVAELRRRVGHAWLTYQHAHYPQLLRVLPGLLRDVQRAHAAQPAHPADLLVQVYRVTSSVLVKLGQADLAWLAADRALAVAAGDPLLAAVAAIPLAQSLRALRGDRLAMAVALAAAHSIAAPNPDDSTAGELSVAGTLLLQAALAAASRGDPSGVHELTGQAAEIADLVGEGHDHHWTGFGRTAVELARVAAAVELGDAADAITRHEKITGQGDRWARLPAERRAAHLVDAARAYLQVGELAAAGRRLVDADRIAPAEIRSRPFVRTVIAAVARGGPATVDVARLAGALGVT</sequence>
<organism evidence="2 3">
    <name type="scientific">Micromonospora cathayae</name>
    <dbReference type="NCBI Taxonomy" id="3028804"/>
    <lineage>
        <taxon>Bacteria</taxon>
        <taxon>Bacillati</taxon>
        <taxon>Actinomycetota</taxon>
        <taxon>Actinomycetes</taxon>
        <taxon>Micromonosporales</taxon>
        <taxon>Micromonosporaceae</taxon>
        <taxon>Micromonospora</taxon>
    </lineage>
</organism>
<gene>
    <name evidence="2" type="ORF">PVK37_04905</name>
</gene>
<dbReference type="Gene3D" id="1.10.260.40">
    <property type="entry name" value="lambda repressor-like DNA-binding domains"/>
    <property type="match status" value="1"/>
</dbReference>
<feature type="domain" description="HTH cro/C1-type" evidence="1">
    <location>
        <begin position="13"/>
        <end position="68"/>
    </location>
</feature>
<accession>A0ABY7ZUG0</accession>
<dbReference type="InterPro" id="IPR001387">
    <property type="entry name" value="Cro/C1-type_HTH"/>
</dbReference>
<evidence type="ECO:0000313" key="2">
    <source>
        <dbReference type="EMBL" id="WDZ85782.1"/>
    </source>
</evidence>
<dbReference type="RefSeq" id="WP_275032534.1">
    <property type="nucleotide sequence ID" value="NZ_CP118615.1"/>
</dbReference>
<dbReference type="InterPro" id="IPR010982">
    <property type="entry name" value="Lambda_DNA-bd_dom_sf"/>
</dbReference>
<dbReference type="PROSITE" id="PS50943">
    <property type="entry name" value="HTH_CROC1"/>
    <property type="match status" value="1"/>
</dbReference>
<reference evidence="2 3" key="1">
    <citation type="submission" date="2023-02" db="EMBL/GenBank/DDBJ databases">
        <authorList>
            <person name="Mo P."/>
        </authorList>
    </citation>
    <scope>NUCLEOTIDE SEQUENCE [LARGE SCALE GENOMIC DNA]</scope>
    <source>
        <strain evidence="2 3">HUAS 3</strain>
    </source>
</reference>
<dbReference type="Proteomes" id="UP001219605">
    <property type="component" value="Chromosome"/>
</dbReference>
<dbReference type="Pfam" id="PF13560">
    <property type="entry name" value="HTH_31"/>
    <property type="match status" value="1"/>
</dbReference>